<gene>
    <name evidence="1" type="ORF">QTN47_02500</name>
</gene>
<comment type="caution">
    <text evidence="1">The sequence shown here is derived from an EMBL/GenBank/DDBJ whole genome shotgun (WGS) entry which is preliminary data.</text>
</comment>
<proteinExistence type="predicted"/>
<dbReference type="EMBL" id="JAULBC010000001">
    <property type="protein sequence ID" value="MEX6686343.1"/>
    <property type="molecule type" value="Genomic_DNA"/>
</dbReference>
<sequence length="61" mass="6904">MTKYLIAVIALIIVSCTPPHKKDDFVELKFITPFTITPASDTTRLGDTLFHYCRFGDINLT</sequence>
<evidence type="ECO:0000313" key="2">
    <source>
        <dbReference type="Proteomes" id="UP001560573"/>
    </source>
</evidence>
<dbReference type="PROSITE" id="PS51257">
    <property type="entry name" value="PROKAR_LIPOPROTEIN"/>
    <property type="match status" value="1"/>
</dbReference>
<organism evidence="1 2">
    <name type="scientific">Danxiaibacter flavus</name>
    <dbReference type="NCBI Taxonomy" id="3049108"/>
    <lineage>
        <taxon>Bacteria</taxon>
        <taxon>Pseudomonadati</taxon>
        <taxon>Bacteroidota</taxon>
        <taxon>Chitinophagia</taxon>
        <taxon>Chitinophagales</taxon>
        <taxon>Chitinophagaceae</taxon>
        <taxon>Danxiaibacter</taxon>
    </lineage>
</organism>
<dbReference type="Proteomes" id="UP001560573">
    <property type="component" value="Unassembled WGS sequence"/>
</dbReference>
<reference evidence="1 2" key="1">
    <citation type="submission" date="2023-07" db="EMBL/GenBank/DDBJ databases">
        <authorList>
            <person name="Lian W.-H."/>
        </authorList>
    </citation>
    <scope>NUCLEOTIDE SEQUENCE [LARGE SCALE GENOMIC DNA]</scope>
    <source>
        <strain evidence="1 2">SYSU DXS3180</strain>
    </source>
</reference>
<accession>A0ABV3ZD11</accession>
<evidence type="ECO:0000313" key="1">
    <source>
        <dbReference type="EMBL" id="MEX6686343.1"/>
    </source>
</evidence>
<name>A0ABV3ZD11_9BACT</name>
<keyword evidence="2" id="KW-1185">Reference proteome</keyword>
<protein>
    <submittedName>
        <fullName evidence="1">Uncharacterized protein</fullName>
    </submittedName>
</protein>
<dbReference type="RefSeq" id="WP_369327740.1">
    <property type="nucleotide sequence ID" value="NZ_JAULBC010000001.1"/>
</dbReference>